<sequence length="211" mass="22629">MSAIAPPRLMLRHTRFIARQTTRRYASTTEAAKDTAAKSKETASNIQSKASHGLSRVTSLAGPALSGAAQGVSNAAGRIGGRTGRLIGFVQSLIPPTIYYSKVGFELSKLVFKGQKMSPPDLATFQRHTQPLINAVRNPAGMLNQTSNTASTMSPESILSRIRNINREQMAAVGVVGAEVLGFFTVGEMIGRLKLVGYRGDKEHHDTATPH</sequence>
<comment type="subcellular location">
    <subcellularLocation>
        <location evidence="1">Mitochondrion membrane</location>
    </subcellularLocation>
</comment>
<proteinExistence type="inferred from homology"/>
<keyword evidence="3" id="KW-0813">Transport</keyword>
<comment type="similarity">
    <text evidence="2">Belongs to the ATPase g subunit family.</text>
</comment>
<dbReference type="PANTHER" id="PTHR12386">
    <property type="entry name" value="ATP SYNTHASE SUBUNIT"/>
    <property type="match status" value="1"/>
</dbReference>
<organism evidence="11 12">
    <name type="scientific">Lepraria finkii</name>
    <dbReference type="NCBI Taxonomy" id="1340010"/>
    <lineage>
        <taxon>Eukaryota</taxon>
        <taxon>Fungi</taxon>
        <taxon>Dikarya</taxon>
        <taxon>Ascomycota</taxon>
        <taxon>Pezizomycotina</taxon>
        <taxon>Lecanoromycetes</taxon>
        <taxon>OSLEUM clade</taxon>
        <taxon>Lecanoromycetidae</taxon>
        <taxon>Lecanorales</taxon>
        <taxon>Lecanorineae</taxon>
        <taxon>Stereocaulaceae</taxon>
        <taxon>Lepraria</taxon>
    </lineage>
</organism>
<comment type="caution">
    <text evidence="11">The sequence shown here is derived from an EMBL/GenBank/DDBJ whole genome shotgun (WGS) entry which is preliminary data.</text>
</comment>
<evidence type="ECO:0000256" key="9">
    <source>
        <dbReference type="ARBA" id="ARBA00023310"/>
    </source>
</evidence>
<evidence type="ECO:0000256" key="6">
    <source>
        <dbReference type="ARBA" id="ARBA00023065"/>
    </source>
</evidence>
<reference evidence="11 12" key="1">
    <citation type="submission" date="2024-09" db="EMBL/GenBank/DDBJ databases">
        <title>Rethinking Asexuality: The Enigmatic Case of Functional Sexual Genes in Lepraria (Stereocaulaceae).</title>
        <authorList>
            <person name="Doellman M."/>
            <person name="Sun Y."/>
            <person name="Barcenas-Pena A."/>
            <person name="Lumbsch H.T."/>
            <person name="Grewe F."/>
        </authorList>
    </citation>
    <scope>NUCLEOTIDE SEQUENCE [LARGE SCALE GENOMIC DNA]</scope>
    <source>
        <strain evidence="11 12">Grewe 0041</strain>
    </source>
</reference>
<accession>A0ABR4B177</accession>
<evidence type="ECO:0000256" key="1">
    <source>
        <dbReference type="ARBA" id="ARBA00004325"/>
    </source>
</evidence>
<feature type="compositionally biased region" description="Basic and acidic residues" evidence="10">
    <location>
        <begin position="31"/>
        <end position="41"/>
    </location>
</feature>
<evidence type="ECO:0000256" key="8">
    <source>
        <dbReference type="ARBA" id="ARBA00023136"/>
    </source>
</evidence>
<evidence type="ECO:0000256" key="2">
    <source>
        <dbReference type="ARBA" id="ARBA00005699"/>
    </source>
</evidence>
<evidence type="ECO:0000256" key="5">
    <source>
        <dbReference type="ARBA" id="ARBA00022781"/>
    </source>
</evidence>
<evidence type="ECO:0000256" key="4">
    <source>
        <dbReference type="ARBA" id="ARBA00022547"/>
    </source>
</evidence>
<evidence type="ECO:0000313" key="11">
    <source>
        <dbReference type="EMBL" id="KAL2051490.1"/>
    </source>
</evidence>
<evidence type="ECO:0000256" key="10">
    <source>
        <dbReference type="SAM" id="MobiDB-lite"/>
    </source>
</evidence>
<dbReference type="Pfam" id="PF04718">
    <property type="entry name" value="ATP-synt_G"/>
    <property type="match status" value="1"/>
</dbReference>
<evidence type="ECO:0000313" key="12">
    <source>
        <dbReference type="Proteomes" id="UP001590951"/>
    </source>
</evidence>
<feature type="region of interest" description="Disordered" evidence="10">
    <location>
        <begin position="27"/>
        <end position="52"/>
    </location>
</feature>
<evidence type="ECO:0000256" key="3">
    <source>
        <dbReference type="ARBA" id="ARBA00022448"/>
    </source>
</evidence>
<gene>
    <name evidence="11" type="ORF">ABVK25_008152</name>
</gene>
<dbReference type="Proteomes" id="UP001590951">
    <property type="component" value="Unassembled WGS sequence"/>
</dbReference>
<dbReference type="InterPro" id="IPR006808">
    <property type="entry name" value="ATP_synth_F0_gsu_mt"/>
</dbReference>
<keyword evidence="7" id="KW-0496">Mitochondrion</keyword>
<keyword evidence="5" id="KW-0375">Hydrogen ion transport</keyword>
<evidence type="ECO:0000256" key="7">
    <source>
        <dbReference type="ARBA" id="ARBA00023128"/>
    </source>
</evidence>
<keyword evidence="6" id="KW-0406">Ion transport</keyword>
<keyword evidence="8" id="KW-0472">Membrane</keyword>
<name>A0ABR4B177_9LECA</name>
<keyword evidence="9" id="KW-0066">ATP synthesis</keyword>
<keyword evidence="12" id="KW-1185">Reference proteome</keyword>
<dbReference type="EMBL" id="JBHFEH010000034">
    <property type="protein sequence ID" value="KAL2051490.1"/>
    <property type="molecule type" value="Genomic_DNA"/>
</dbReference>
<keyword evidence="4" id="KW-0138">CF(0)</keyword>
<protein>
    <submittedName>
        <fullName evidence="11">Uncharacterized protein</fullName>
    </submittedName>
</protein>